<gene>
    <name evidence="3" type="ORF">F8O03_09475</name>
</gene>
<evidence type="ECO:0000259" key="2">
    <source>
        <dbReference type="Pfam" id="PF01557"/>
    </source>
</evidence>
<dbReference type="OrthoDB" id="9805307at2"/>
<evidence type="ECO:0000313" key="3">
    <source>
        <dbReference type="EMBL" id="KAB1637455.1"/>
    </source>
</evidence>
<dbReference type="PANTHER" id="PTHR11820:SF7">
    <property type="entry name" value="ACYLPYRUVASE FAHD1, MITOCHONDRIAL"/>
    <property type="match status" value="1"/>
</dbReference>
<protein>
    <submittedName>
        <fullName evidence="3">Fumarylacetoacetate hydrolase family protein</fullName>
    </submittedName>
</protein>
<dbReference type="RefSeq" id="WP_151423668.1">
    <property type="nucleotide sequence ID" value="NZ_WBJX01000003.1"/>
</dbReference>
<dbReference type="GO" id="GO:0018773">
    <property type="term" value="F:acetylpyruvate hydrolase activity"/>
    <property type="evidence" value="ECO:0007669"/>
    <property type="project" value="TreeGrafter"/>
</dbReference>
<dbReference type="InterPro" id="IPR036663">
    <property type="entry name" value="Fumarylacetoacetase_C_sf"/>
</dbReference>
<feature type="domain" description="Fumarylacetoacetase-like C-terminal" evidence="2">
    <location>
        <begin position="68"/>
        <end position="239"/>
    </location>
</feature>
<proteinExistence type="predicted"/>
<dbReference type="Gene3D" id="3.90.850.10">
    <property type="entry name" value="Fumarylacetoacetase-like, C-terminal domain"/>
    <property type="match status" value="1"/>
</dbReference>
<comment type="caution">
    <text evidence="3">The sequence shown here is derived from an EMBL/GenBank/DDBJ whole genome shotgun (WGS) entry which is preliminary data.</text>
</comment>
<sequence>MRISRIQTSDGTVTHAFAEGDSWVPCGDPYEAFAHGEEPTRQGEPIADATLLAPAEPRIVVGIAQNGPEHPSPVQAWLKSPRTVVPSGTPVELRRNVGKVVIEGEVCVVIGRDALDVPVEDAHTVILGLTAVNDISNPERGSVDPRNFEGKGGVGYTPLGPWIETSADLAGAELEVRINGERTVLTGSHELPAGVAECVAYVTSWVPLGPGDIIMTGAPKSAFPAEPGDLVEITVAGVPLVTPCV</sequence>
<dbReference type="SUPFAM" id="SSF56529">
    <property type="entry name" value="FAH"/>
    <property type="match status" value="1"/>
</dbReference>
<dbReference type="PANTHER" id="PTHR11820">
    <property type="entry name" value="ACYLPYRUVASE"/>
    <property type="match status" value="1"/>
</dbReference>
<dbReference type="InterPro" id="IPR011234">
    <property type="entry name" value="Fumarylacetoacetase-like_C"/>
</dbReference>
<dbReference type="EMBL" id="WBJX01000003">
    <property type="protein sequence ID" value="KAB1637455.1"/>
    <property type="molecule type" value="Genomic_DNA"/>
</dbReference>
<dbReference type="Pfam" id="PF01557">
    <property type="entry name" value="FAA_hydrolase"/>
    <property type="match status" value="1"/>
</dbReference>
<keyword evidence="4" id="KW-1185">Reference proteome</keyword>
<evidence type="ECO:0000256" key="1">
    <source>
        <dbReference type="ARBA" id="ARBA00022723"/>
    </source>
</evidence>
<dbReference type="AlphaFoldDB" id="A0A7J5B322"/>
<keyword evidence="1" id="KW-0479">Metal-binding</keyword>
<evidence type="ECO:0000313" key="4">
    <source>
        <dbReference type="Proteomes" id="UP000490386"/>
    </source>
</evidence>
<keyword evidence="3" id="KW-0378">Hydrolase</keyword>
<organism evidence="3 4">
    <name type="scientific">Pseudoclavibacter terrae</name>
    <dbReference type="NCBI Taxonomy" id="1530195"/>
    <lineage>
        <taxon>Bacteria</taxon>
        <taxon>Bacillati</taxon>
        <taxon>Actinomycetota</taxon>
        <taxon>Actinomycetes</taxon>
        <taxon>Micrococcales</taxon>
        <taxon>Microbacteriaceae</taxon>
        <taxon>Pseudoclavibacter</taxon>
    </lineage>
</organism>
<dbReference type="Proteomes" id="UP000490386">
    <property type="component" value="Unassembled WGS sequence"/>
</dbReference>
<accession>A0A7J5B322</accession>
<dbReference type="GO" id="GO:0046872">
    <property type="term" value="F:metal ion binding"/>
    <property type="evidence" value="ECO:0007669"/>
    <property type="project" value="UniProtKB-KW"/>
</dbReference>
<reference evidence="3 4" key="1">
    <citation type="submission" date="2019-09" db="EMBL/GenBank/DDBJ databases">
        <title>Phylogeny of genus Pseudoclavibacter and closely related genus.</title>
        <authorList>
            <person name="Li Y."/>
        </authorList>
    </citation>
    <scope>NUCLEOTIDE SEQUENCE [LARGE SCALE GENOMIC DNA]</scope>
    <source>
        <strain evidence="3 4">THG-MD12</strain>
    </source>
</reference>
<name>A0A7J5B322_9MICO</name>